<gene>
    <name evidence="2" type="ORF">KDA27_13885</name>
</gene>
<organism evidence="2 3">
    <name type="scientific">Eiseniibacteriota bacterium</name>
    <dbReference type="NCBI Taxonomy" id="2212470"/>
    <lineage>
        <taxon>Bacteria</taxon>
        <taxon>Candidatus Eiseniibacteriota</taxon>
    </lineage>
</organism>
<evidence type="ECO:0000313" key="2">
    <source>
        <dbReference type="EMBL" id="MCA9756890.1"/>
    </source>
</evidence>
<evidence type="ECO:0000256" key="1">
    <source>
        <dbReference type="SAM" id="SignalP"/>
    </source>
</evidence>
<reference evidence="2" key="1">
    <citation type="submission" date="2020-04" db="EMBL/GenBank/DDBJ databases">
        <authorList>
            <person name="Zhang T."/>
        </authorList>
    </citation>
    <scope>NUCLEOTIDE SEQUENCE</scope>
    <source>
        <strain evidence="2">HKST-UBA02</strain>
    </source>
</reference>
<reference evidence="2" key="2">
    <citation type="journal article" date="2021" name="Microbiome">
        <title>Successional dynamics and alternative stable states in a saline activated sludge microbial community over 9 years.</title>
        <authorList>
            <person name="Wang Y."/>
            <person name="Ye J."/>
            <person name="Ju F."/>
            <person name="Liu L."/>
            <person name="Boyd J.A."/>
            <person name="Deng Y."/>
            <person name="Parks D.H."/>
            <person name="Jiang X."/>
            <person name="Yin X."/>
            <person name="Woodcroft B.J."/>
            <person name="Tyson G.W."/>
            <person name="Hugenholtz P."/>
            <person name="Polz M.F."/>
            <person name="Zhang T."/>
        </authorList>
    </citation>
    <scope>NUCLEOTIDE SEQUENCE</scope>
    <source>
        <strain evidence="2">HKST-UBA02</strain>
    </source>
</reference>
<evidence type="ECO:0008006" key="4">
    <source>
        <dbReference type="Google" id="ProtNLM"/>
    </source>
</evidence>
<comment type="caution">
    <text evidence="2">The sequence shown here is derived from an EMBL/GenBank/DDBJ whole genome shotgun (WGS) entry which is preliminary data.</text>
</comment>
<dbReference type="Proteomes" id="UP000739538">
    <property type="component" value="Unassembled WGS sequence"/>
</dbReference>
<protein>
    <recommendedName>
        <fullName evidence="4">DUF1573 domain-containing protein</fullName>
    </recommendedName>
</protein>
<dbReference type="EMBL" id="JAGQHS010000071">
    <property type="protein sequence ID" value="MCA9756890.1"/>
    <property type="molecule type" value="Genomic_DNA"/>
</dbReference>
<accession>A0A956SDV9</accession>
<dbReference type="InterPro" id="IPR013783">
    <property type="entry name" value="Ig-like_fold"/>
</dbReference>
<evidence type="ECO:0000313" key="3">
    <source>
        <dbReference type="Proteomes" id="UP000739538"/>
    </source>
</evidence>
<dbReference type="Gene3D" id="2.60.40.10">
    <property type="entry name" value="Immunoglobulins"/>
    <property type="match status" value="1"/>
</dbReference>
<feature type="chain" id="PRO_5037453373" description="DUF1573 domain-containing protein" evidence="1">
    <location>
        <begin position="24"/>
        <end position="131"/>
    </location>
</feature>
<proteinExistence type="predicted"/>
<keyword evidence="1" id="KW-0732">Signal</keyword>
<dbReference type="AlphaFoldDB" id="A0A956SDV9"/>
<sequence>MRIFALALVLLSLCFGGIQTAQAEDGFLRPIIRVEPASVDFGYVPLFAVASQYVMIYNDGDMPLLIDNVKTKLPFLDGISSPVMIPGHSQRRLLVGFAPQTPTHSTGVATIISNAANYPLFNIQLEGWGEE</sequence>
<name>A0A956SDV9_UNCEI</name>
<feature type="signal peptide" evidence="1">
    <location>
        <begin position="1"/>
        <end position="23"/>
    </location>
</feature>